<dbReference type="STRING" id="3818.A0A445DJW4"/>
<dbReference type="EMBL" id="SDMP01000004">
    <property type="protein sequence ID" value="RYR63469.1"/>
    <property type="molecule type" value="Genomic_DNA"/>
</dbReference>
<evidence type="ECO:0000313" key="7">
    <source>
        <dbReference type="Proteomes" id="UP000289738"/>
    </source>
</evidence>
<evidence type="ECO:0000256" key="2">
    <source>
        <dbReference type="ARBA" id="ARBA00007447"/>
    </source>
</evidence>
<dbReference type="AlphaFoldDB" id="A0A445DJW4"/>
<dbReference type="FunFam" id="2.40.70.10:FF:000041">
    <property type="entry name" value="Basic 7S globulin"/>
    <property type="match status" value="1"/>
</dbReference>
<evidence type="ECO:0000313" key="6">
    <source>
        <dbReference type="EMBL" id="RYR63469.1"/>
    </source>
</evidence>
<organism evidence="6 7">
    <name type="scientific">Arachis hypogaea</name>
    <name type="common">Peanut</name>
    <dbReference type="NCBI Taxonomy" id="3818"/>
    <lineage>
        <taxon>Eukaryota</taxon>
        <taxon>Viridiplantae</taxon>
        <taxon>Streptophyta</taxon>
        <taxon>Embryophyta</taxon>
        <taxon>Tracheophyta</taxon>
        <taxon>Spermatophyta</taxon>
        <taxon>Magnoliopsida</taxon>
        <taxon>eudicotyledons</taxon>
        <taxon>Gunneridae</taxon>
        <taxon>Pentapetalae</taxon>
        <taxon>rosids</taxon>
        <taxon>fabids</taxon>
        <taxon>Fabales</taxon>
        <taxon>Fabaceae</taxon>
        <taxon>Papilionoideae</taxon>
        <taxon>50 kb inversion clade</taxon>
        <taxon>dalbergioids sensu lato</taxon>
        <taxon>Dalbergieae</taxon>
        <taxon>Pterocarpus clade</taxon>
        <taxon>Arachis</taxon>
    </lineage>
</organism>
<dbReference type="Proteomes" id="UP000289738">
    <property type="component" value="Chromosome A04"/>
</dbReference>
<dbReference type="Pfam" id="PF14543">
    <property type="entry name" value="TAXi_N"/>
    <property type="match status" value="1"/>
</dbReference>
<name>A0A445DJW4_ARAHY</name>
<dbReference type="PANTHER" id="PTHR47965:SF44">
    <property type="entry name" value="7S GLOBULIN 2 SMALL SUBUNIT, PUTATIVE-RELATED"/>
    <property type="match status" value="1"/>
</dbReference>
<comment type="similarity">
    <text evidence="2">Belongs to the peptidase A1 family.</text>
</comment>
<dbReference type="InterPro" id="IPR001461">
    <property type="entry name" value="Aspartic_peptidase_A1"/>
</dbReference>
<dbReference type="GO" id="GO:0005576">
    <property type="term" value="C:extracellular region"/>
    <property type="evidence" value="ECO:0007669"/>
    <property type="project" value="UniProtKB-SubCell"/>
</dbReference>
<dbReference type="InterPro" id="IPR021109">
    <property type="entry name" value="Peptidase_aspartic_dom_sf"/>
</dbReference>
<dbReference type="Pfam" id="PF14541">
    <property type="entry name" value="TAXi_C"/>
    <property type="match status" value="1"/>
</dbReference>
<evidence type="ECO:0000259" key="5">
    <source>
        <dbReference type="PROSITE" id="PS51767"/>
    </source>
</evidence>
<dbReference type="PROSITE" id="PS51767">
    <property type="entry name" value="PEPTIDASE_A1"/>
    <property type="match status" value="1"/>
</dbReference>
<dbReference type="SUPFAM" id="SSF50630">
    <property type="entry name" value="Acid proteases"/>
    <property type="match status" value="1"/>
</dbReference>
<dbReference type="FunFam" id="2.40.70.10:FF:000096">
    <property type="entry name" value="Basic 7S globulin"/>
    <property type="match status" value="1"/>
</dbReference>
<reference evidence="6 7" key="1">
    <citation type="submission" date="2019-01" db="EMBL/GenBank/DDBJ databases">
        <title>Sequencing of cultivated peanut Arachis hypogaea provides insights into genome evolution and oil improvement.</title>
        <authorList>
            <person name="Chen X."/>
        </authorList>
    </citation>
    <scope>NUCLEOTIDE SEQUENCE [LARGE SCALE GENOMIC DNA]</scope>
    <source>
        <strain evidence="7">cv. Fuhuasheng</strain>
        <tissue evidence="6">Leaves</tissue>
    </source>
</reference>
<dbReference type="Gene3D" id="2.40.70.10">
    <property type="entry name" value="Acid Proteases"/>
    <property type="match status" value="2"/>
</dbReference>
<comment type="caution">
    <text evidence="6">The sequence shown here is derived from an EMBL/GenBank/DDBJ whole genome shotgun (WGS) entry which is preliminary data.</text>
</comment>
<feature type="domain" description="Peptidase A1" evidence="5">
    <location>
        <begin position="47"/>
        <end position="415"/>
    </location>
</feature>
<keyword evidence="7" id="KW-1185">Reference proteome</keyword>
<accession>A0A445DJW4</accession>
<sequence length="428" mass="45914">MSLVGNRDRDDKMYWSLVSLISLPCLSASSHSPFLLPIKKDPSTKLFYTTLAIGTPSKSFNLAIDLAGENLWYDCDKNYNSSSYSPITCDSRSCPKDANGCVGCNGAFKPGCTNNTCGATTINQLAKFIFGGGYGEDIIVISQMKVHGLISACIEAEGFTSGSPLEGLPKSTKGILGLSRSQLALPNQLALENKIQPKFSICLPSSNKLGYTNLMVESIDGSVSKFVQTTPLIINPVSTGAVSVKGVPSKEYFIDVKSVKIDGNVLNIKPSLLSIDNKGNGGTKISTMSPFTELQSSVYKPFIRDFVKKALDRKMKRVASVAPFDACFDSKTIKKSVTGFVVPTIDLVLQGGVQWRIHGANSMVMAKENVACLAFVDGGTEPRMSFVKASIVVGGYQLVDNLLVFDLDSSKLSFSSSLLLHNASCSHS</sequence>
<dbReference type="InterPro" id="IPR032861">
    <property type="entry name" value="TAXi_N"/>
</dbReference>
<keyword evidence="4" id="KW-0732">Signal</keyword>
<keyword evidence="3" id="KW-0964">Secreted</keyword>
<evidence type="ECO:0000256" key="4">
    <source>
        <dbReference type="ARBA" id="ARBA00022729"/>
    </source>
</evidence>
<dbReference type="PANTHER" id="PTHR47965">
    <property type="entry name" value="ASPARTYL PROTEASE-RELATED"/>
    <property type="match status" value="1"/>
</dbReference>
<proteinExistence type="inferred from homology"/>
<dbReference type="InterPro" id="IPR033121">
    <property type="entry name" value="PEPTIDASE_A1"/>
</dbReference>
<comment type="subcellular location">
    <subcellularLocation>
        <location evidence="1">Secreted</location>
        <location evidence="1">Extracellular space</location>
    </subcellularLocation>
</comment>
<dbReference type="InterPro" id="IPR032799">
    <property type="entry name" value="TAXi_C"/>
</dbReference>
<dbReference type="GO" id="GO:0004190">
    <property type="term" value="F:aspartic-type endopeptidase activity"/>
    <property type="evidence" value="ECO:0007669"/>
    <property type="project" value="InterPro"/>
</dbReference>
<evidence type="ECO:0000256" key="1">
    <source>
        <dbReference type="ARBA" id="ARBA00004239"/>
    </source>
</evidence>
<dbReference type="GO" id="GO:0006508">
    <property type="term" value="P:proteolysis"/>
    <property type="evidence" value="ECO:0007669"/>
    <property type="project" value="InterPro"/>
</dbReference>
<gene>
    <name evidence="6" type="ORF">Ahy_A04g021272</name>
</gene>
<protein>
    <recommendedName>
        <fullName evidence="5">Peptidase A1 domain-containing protein</fullName>
    </recommendedName>
</protein>
<evidence type="ECO:0000256" key="3">
    <source>
        <dbReference type="ARBA" id="ARBA00022525"/>
    </source>
</evidence>